<feature type="coiled-coil region" evidence="2">
    <location>
        <begin position="328"/>
        <end position="474"/>
    </location>
</feature>
<keyword evidence="2" id="KW-0175">Coiled coil</keyword>
<comment type="similarity">
    <text evidence="1">Belongs to the WEB family.</text>
</comment>
<dbReference type="PANTHER" id="PTHR32054:SF31">
    <property type="entry name" value="PROTEIN WEAK CHLOROPLAST MOVEMENT UNDER BLUE LIGHT 1"/>
    <property type="match status" value="1"/>
</dbReference>
<name>A0A0D6R8Y3_ARACU</name>
<dbReference type="PANTHER" id="PTHR32054">
    <property type="entry name" value="HEAVY CHAIN, PUTATIVE, EXPRESSED-RELATED-RELATED"/>
    <property type="match status" value="1"/>
</dbReference>
<dbReference type="AlphaFoldDB" id="A0A0D6R8Y3"/>
<protein>
    <recommendedName>
        <fullName evidence="5">WEB family protein</fullName>
    </recommendedName>
</protein>
<sequence length="691" mass="76093">MASSTASHSAPPPPPPPVFQRAEIDTRAPFESVKAAVTLFGERVLGGQVYANKIKVPVGQRRISKETELHLVQKELAKSKDQLKNVEFTKAQALLELEKAKKVVENLTQQLEKTKESKEKANEASEIARIHAEELESSNMKSKEGGVTVWQSEFDSAREQYCSSAAELETAKQELRKIKQQHAASLEIKELSIKQAEDATLAKETNAYTAEEISKEIAKANESLVLVRLACIEAEKERVAILKEKEVEAQKAAERAEQMNKKLNALKEELDASKHLEANLATTAEAENLQKELHLAKESQFKIVRACSDTNKDLGEVNIEIEKTRNTVSNADSSIQSMVAELEEARENLKKAKEEGIALKLSLDSLRAELEKVRKELADLKKRESDAEAAAAALNAELHKSRSKVAAAAAAEAKAKGATSGLSLALQQLASEAEEAKKEAEAMREEVQKANYEADQAKAVVVAAESKLQDALKETEAAKVAEAVAIQKIKTLSEKTNAARASTSEFGAGITISQDEHNSLTRRVEEADELAEMKVGAAIAKVDAVNASEQEIRKKLEMANREIEELKSAEVQALQKAEMAEAAKRAIEGELKRWREREQRKRAVKFETTEDLTYSGNNETSKSFVQNKSVHPESLAEVLNIKIPSAEQLDGGQSFDSYVSQKKKRHLIPKVGRIFSKSKSQLDGDSPKNQF</sequence>
<feature type="coiled-coil region" evidence="2">
    <location>
        <begin position="542"/>
        <end position="597"/>
    </location>
</feature>
<dbReference type="InterPro" id="IPR008545">
    <property type="entry name" value="Web"/>
</dbReference>
<evidence type="ECO:0000256" key="2">
    <source>
        <dbReference type="SAM" id="Coils"/>
    </source>
</evidence>
<proteinExistence type="inferred from homology"/>
<dbReference type="EMBL" id="GCKF01018180">
    <property type="protein sequence ID" value="JAG98813.1"/>
    <property type="molecule type" value="Transcribed_RNA"/>
</dbReference>
<evidence type="ECO:0008006" key="5">
    <source>
        <dbReference type="Google" id="ProtNLM"/>
    </source>
</evidence>
<dbReference type="GO" id="GO:0005829">
    <property type="term" value="C:cytosol"/>
    <property type="evidence" value="ECO:0007669"/>
    <property type="project" value="TreeGrafter"/>
</dbReference>
<feature type="coiled-coil region" evidence="2">
    <location>
        <begin position="232"/>
        <end position="299"/>
    </location>
</feature>
<dbReference type="Pfam" id="PF05701">
    <property type="entry name" value="WEMBL"/>
    <property type="match status" value="1"/>
</dbReference>
<evidence type="ECO:0000256" key="1">
    <source>
        <dbReference type="ARBA" id="ARBA00005485"/>
    </source>
</evidence>
<feature type="coiled-coil region" evidence="2">
    <location>
        <begin position="90"/>
        <end position="124"/>
    </location>
</feature>
<dbReference type="GO" id="GO:0009903">
    <property type="term" value="P:chloroplast avoidance movement"/>
    <property type="evidence" value="ECO:0007669"/>
    <property type="project" value="TreeGrafter"/>
</dbReference>
<feature type="region of interest" description="Disordered" evidence="3">
    <location>
        <begin position="1"/>
        <end position="21"/>
    </location>
</feature>
<reference evidence="4" key="1">
    <citation type="submission" date="2015-03" db="EMBL/GenBank/DDBJ databases">
        <title>A transcriptome of Araucaria cunninghamii, an australian fine timber species.</title>
        <authorList>
            <person name="Jing Yi C.J.Y."/>
            <person name="Yin San L.Y.S."/>
            <person name="Abdul Karim S.S."/>
            <person name="Wan Azmi N.N."/>
            <person name="Hercus R.R."/>
            <person name="Croft L.L."/>
        </authorList>
    </citation>
    <scope>NUCLEOTIDE SEQUENCE</scope>
    <source>
        <strain evidence="4">MI0301</strain>
        <tissue evidence="4">Leaf</tissue>
    </source>
</reference>
<evidence type="ECO:0000313" key="4">
    <source>
        <dbReference type="EMBL" id="JAG98813.1"/>
    </source>
</evidence>
<dbReference type="GO" id="GO:0009904">
    <property type="term" value="P:chloroplast accumulation movement"/>
    <property type="evidence" value="ECO:0007669"/>
    <property type="project" value="TreeGrafter"/>
</dbReference>
<accession>A0A0D6R8Y3</accession>
<evidence type="ECO:0000256" key="3">
    <source>
        <dbReference type="SAM" id="MobiDB-lite"/>
    </source>
</evidence>
<organism evidence="4">
    <name type="scientific">Araucaria cunninghamii</name>
    <name type="common">Hoop pine</name>
    <name type="synonym">Moreton Bay pine</name>
    <dbReference type="NCBI Taxonomy" id="56994"/>
    <lineage>
        <taxon>Eukaryota</taxon>
        <taxon>Viridiplantae</taxon>
        <taxon>Streptophyta</taxon>
        <taxon>Embryophyta</taxon>
        <taxon>Tracheophyta</taxon>
        <taxon>Spermatophyta</taxon>
        <taxon>Pinopsida</taxon>
        <taxon>Pinidae</taxon>
        <taxon>Conifers II</taxon>
        <taxon>Araucariales</taxon>
        <taxon>Araucariaceae</taxon>
        <taxon>Araucaria</taxon>
    </lineage>
</organism>